<dbReference type="HOGENOM" id="CLU_052373_0_0_1"/>
<dbReference type="KEGG" id="nhe:NECHADRAFT_75908"/>
<keyword evidence="2" id="KW-1185">Reference proteome</keyword>
<evidence type="ECO:0000313" key="1">
    <source>
        <dbReference type="EMBL" id="EEU40032.1"/>
    </source>
</evidence>
<dbReference type="EMBL" id="GG698910">
    <property type="protein sequence ID" value="EEU40032.1"/>
    <property type="molecule type" value="Genomic_DNA"/>
</dbReference>
<proteinExistence type="predicted"/>
<organism evidence="1 2">
    <name type="scientific">Fusarium vanettenii (strain ATCC MYA-4622 / CBS 123669 / FGSC 9596 / NRRL 45880 / 77-13-4)</name>
    <name type="common">Fusarium solani subsp. pisi</name>
    <dbReference type="NCBI Taxonomy" id="660122"/>
    <lineage>
        <taxon>Eukaryota</taxon>
        <taxon>Fungi</taxon>
        <taxon>Dikarya</taxon>
        <taxon>Ascomycota</taxon>
        <taxon>Pezizomycotina</taxon>
        <taxon>Sordariomycetes</taxon>
        <taxon>Hypocreomycetidae</taxon>
        <taxon>Hypocreales</taxon>
        <taxon>Nectriaceae</taxon>
        <taxon>Fusarium</taxon>
        <taxon>Fusarium solani species complex</taxon>
        <taxon>Fusarium vanettenii</taxon>
    </lineage>
</organism>
<accession>C7Z5Y0</accession>
<dbReference type="AlphaFoldDB" id="C7Z5Y0"/>
<protein>
    <submittedName>
        <fullName evidence="1">Uncharacterized protein</fullName>
    </submittedName>
</protein>
<dbReference type="GeneID" id="9678418"/>
<dbReference type="OrthoDB" id="5047692at2759"/>
<evidence type="ECO:0000313" key="2">
    <source>
        <dbReference type="Proteomes" id="UP000005206"/>
    </source>
</evidence>
<dbReference type="eggNOG" id="ENOG502T2AG">
    <property type="taxonomic scope" value="Eukaryota"/>
</dbReference>
<dbReference type="RefSeq" id="XP_003045745.1">
    <property type="nucleotide sequence ID" value="XM_003045699.1"/>
</dbReference>
<reference evidence="1 2" key="1">
    <citation type="journal article" date="2009" name="PLoS Genet.">
        <title>The genome of Nectria haematococca: contribution of supernumerary chromosomes to gene expansion.</title>
        <authorList>
            <person name="Coleman J.J."/>
            <person name="Rounsley S.D."/>
            <person name="Rodriguez-Carres M."/>
            <person name="Kuo A."/>
            <person name="Wasmann C.C."/>
            <person name="Grimwood J."/>
            <person name="Schmutz J."/>
            <person name="Taga M."/>
            <person name="White G.J."/>
            <person name="Zhou S."/>
            <person name="Schwartz D.C."/>
            <person name="Freitag M."/>
            <person name="Ma L.J."/>
            <person name="Danchin E.G."/>
            <person name="Henrissat B."/>
            <person name="Coutinho P.M."/>
            <person name="Nelson D.R."/>
            <person name="Straney D."/>
            <person name="Napoli C.A."/>
            <person name="Barker B.M."/>
            <person name="Gribskov M."/>
            <person name="Rep M."/>
            <person name="Kroken S."/>
            <person name="Molnar I."/>
            <person name="Rensing C."/>
            <person name="Kennell J.C."/>
            <person name="Zamora J."/>
            <person name="Farman M.L."/>
            <person name="Selker E.U."/>
            <person name="Salamov A."/>
            <person name="Shapiro H."/>
            <person name="Pangilinan J."/>
            <person name="Lindquist E."/>
            <person name="Lamers C."/>
            <person name="Grigoriev I.V."/>
            <person name="Geiser D.M."/>
            <person name="Covert S.F."/>
            <person name="Temporini E."/>
            <person name="Vanetten H.D."/>
        </authorList>
    </citation>
    <scope>NUCLEOTIDE SEQUENCE [LARGE SCALE GENOMIC DNA]</scope>
    <source>
        <strain evidence="2">ATCC MYA-4622 / CBS 123669 / FGSC 9596 / NRRL 45880 / 77-13-4</strain>
    </source>
</reference>
<dbReference type="Proteomes" id="UP000005206">
    <property type="component" value="Chromosome 2"/>
</dbReference>
<dbReference type="OMA" id="EITNDHI"/>
<gene>
    <name evidence="1" type="ORF">NECHADRAFT_75908</name>
</gene>
<dbReference type="VEuPathDB" id="FungiDB:NECHADRAFT_75908"/>
<name>C7Z5Y0_FUSV7</name>
<dbReference type="InParanoid" id="C7Z5Y0"/>
<sequence>MAARRGSFSLLASGGSRLVWKAYALALQTHMTTQDDLDNSSKAIFVAAPGLYDIPAGEVAPQEITNARLFRRADPLQDTRSPFYSDDGYSYFDTRRKYLENIHDDAVNHSDVCGSISKLRSDVQQAQDRTAEAYLRNLDLYHKSIAIAGSGLASFEAWADKFGVYYAWAKSEQDRLEGEHKLASARTSSSVGLAVAAFDLAQDTSTLRLWQGITFTASTDTDDRYTGAICHVRTWKYHLQWDMHNLPSPLYSINGVDRRVDSWVDARDGGREEVRLDLDIAGAKKTPWVNLGFPNLDTDPSYDTNLDSPDVKLSLKAGGLQAFDVDRGFWVEIRITDTHGLKTVVPDALLSSDGGEKSILGMHTGQCTVDEDDGEVVVASAPSGFPAVLAVLGREI</sequence>